<feature type="compositionally biased region" description="Polar residues" evidence="3">
    <location>
        <begin position="420"/>
        <end position="431"/>
    </location>
</feature>
<feature type="compositionally biased region" description="Low complexity" evidence="3">
    <location>
        <begin position="101"/>
        <end position="124"/>
    </location>
</feature>
<evidence type="ECO:0000259" key="4">
    <source>
        <dbReference type="Pfam" id="PF16679"/>
    </source>
</evidence>
<dbReference type="Gene3D" id="1.10.10.1420">
    <property type="entry name" value="DNA replication factor Cdt1, C-terminal WH domain"/>
    <property type="match status" value="1"/>
</dbReference>
<feature type="region of interest" description="Disordered" evidence="3">
    <location>
        <begin position="193"/>
        <end position="214"/>
    </location>
</feature>
<organism evidence="5 6">
    <name type="scientific">Diatrype stigma</name>
    <dbReference type="NCBI Taxonomy" id="117547"/>
    <lineage>
        <taxon>Eukaryota</taxon>
        <taxon>Fungi</taxon>
        <taxon>Dikarya</taxon>
        <taxon>Ascomycota</taxon>
        <taxon>Pezizomycotina</taxon>
        <taxon>Sordariomycetes</taxon>
        <taxon>Xylariomycetidae</taxon>
        <taxon>Xylariales</taxon>
        <taxon>Diatrypaceae</taxon>
        <taxon>Diatrype</taxon>
    </lineage>
</organism>
<feature type="compositionally biased region" description="Pro residues" evidence="3">
    <location>
        <begin position="138"/>
        <end position="150"/>
    </location>
</feature>
<comment type="caution">
    <text evidence="5">The sequence shown here is derived from an EMBL/GenBank/DDBJ whole genome shotgun (WGS) entry which is preliminary data.</text>
</comment>
<dbReference type="InterPro" id="IPR032054">
    <property type="entry name" value="Cdt1_C"/>
</dbReference>
<feature type="compositionally biased region" description="Low complexity" evidence="3">
    <location>
        <begin position="432"/>
        <end position="443"/>
    </location>
</feature>
<feature type="compositionally biased region" description="Polar residues" evidence="3">
    <location>
        <begin position="193"/>
        <end position="207"/>
    </location>
</feature>
<feature type="domain" description="DNA replication factor Cdt1 C-terminal" evidence="4">
    <location>
        <begin position="462"/>
        <end position="569"/>
    </location>
</feature>
<feature type="compositionally biased region" description="Polar residues" evidence="3">
    <location>
        <begin position="28"/>
        <end position="77"/>
    </location>
</feature>
<evidence type="ECO:0000256" key="1">
    <source>
        <dbReference type="ARBA" id="ARBA00008356"/>
    </source>
</evidence>
<protein>
    <recommendedName>
        <fullName evidence="4">DNA replication factor Cdt1 C-terminal domain-containing protein</fullName>
    </recommendedName>
</protein>
<evidence type="ECO:0000313" key="5">
    <source>
        <dbReference type="EMBL" id="KAK7756016.1"/>
    </source>
</evidence>
<reference evidence="5 6" key="1">
    <citation type="submission" date="2024-02" db="EMBL/GenBank/DDBJ databases">
        <title>De novo assembly and annotation of 12 fungi associated with fruit tree decline syndrome in Ontario, Canada.</title>
        <authorList>
            <person name="Sulman M."/>
            <person name="Ellouze W."/>
            <person name="Ilyukhin E."/>
        </authorList>
    </citation>
    <scope>NUCLEOTIDE SEQUENCE [LARGE SCALE GENOMIC DNA]</scope>
    <source>
        <strain evidence="5 6">M11/M66-122</strain>
    </source>
</reference>
<evidence type="ECO:0000313" key="6">
    <source>
        <dbReference type="Proteomes" id="UP001320420"/>
    </source>
</evidence>
<dbReference type="Pfam" id="PF26121">
    <property type="entry name" value="HTH_CDT1"/>
    <property type="match status" value="1"/>
</dbReference>
<dbReference type="Proteomes" id="UP001320420">
    <property type="component" value="Unassembled WGS sequence"/>
</dbReference>
<feature type="compositionally biased region" description="Acidic residues" evidence="3">
    <location>
        <begin position="89"/>
        <end position="99"/>
    </location>
</feature>
<dbReference type="Pfam" id="PF16679">
    <property type="entry name" value="CDT1_C"/>
    <property type="match status" value="1"/>
</dbReference>
<feature type="compositionally biased region" description="Basic residues" evidence="3">
    <location>
        <begin position="125"/>
        <end position="136"/>
    </location>
</feature>
<gene>
    <name evidence="5" type="ORF">SLS62_001959</name>
</gene>
<dbReference type="InterPro" id="IPR038090">
    <property type="entry name" value="Cdt1_C_WH_dom_sf"/>
</dbReference>
<name>A0AAN9UYQ0_9PEZI</name>
<feature type="region of interest" description="Disordered" evidence="3">
    <location>
        <begin position="1"/>
        <end position="177"/>
    </location>
</feature>
<keyword evidence="2" id="KW-0131">Cell cycle</keyword>
<dbReference type="AlphaFoldDB" id="A0AAN9UYQ0"/>
<dbReference type="EMBL" id="JAKJXP020000009">
    <property type="protein sequence ID" value="KAK7756016.1"/>
    <property type="molecule type" value="Genomic_DNA"/>
</dbReference>
<sequence>MPTAVAMKKIRKAQGAAAGGRSNKVAAPQQSACPSSNINSFARVSKSIGNSDLKKASTTTTPTSQKNVRPEATTTTPDSRKRKAAAPIEDSDSSADDEATPTKPTLSRSALKATATATATPSPAKRGRGRPPKKARPTPAPAPVPEPATKPAPALALRKKRARSPSPSAVSDSEKSTVDAGALFKRLRIESSPSRCSSPATADTSIAGSDDDDDDDCYHSSAAKRNLALPDDLLALIDLHSAFLKTLTLHYAHNGTNVPADLRLVLPNVARAWGKKAVTEADVRVCLGVLNLHAPAASSAAAARAGNSLFSLSNYGRGKICVEIDPSHGSGPLDEKKLNGVFRANLTSLWIQHRATNKGGRRGGGGLSSDNAAVAATAAFVQTLPKAPITLCESVAKASPVLAKGQRRLEELKHGIALKNQNQSQKTKMNQTTTATTTTTTTTNASGGEDAPMRNADGTKMSLLDRIRHKALQKSLALGGGGDAQNLTPAQLARRAALQRAPAVAAVVGMLARASSDAGSGNGRVSFTMAALLEKLKDSLRSGISRDEGAACVRRLAAEVAPEWVRVVVLAGRGGENVVVEVERQPSKAEVERRVAAIVGATA</sequence>
<keyword evidence="6" id="KW-1185">Reference proteome</keyword>
<proteinExistence type="inferred from homology"/>
<comment type="similarity">
    <text evidence="1">Belongs to the Cdt1 family.</text>
</comment>
<feature type="region of interest" description="Disordered" evidence="3">
    <location>
        <begin position="420"/>
        <end position="455"/>
    </location>
</feature>
<accession>A0AAN9UYQ0</accession>
<evidence type="ECO:0000256" key="3">
    <source>
        <dbReference type="SAM" id="MobiDB-lite"/>
    </source>
</evidence>
<evidence type="ECO:0000256" key="2">
    <source>
        <dbReference type="ARBA" id="ARBA00023306"/>
    </source>
</evidence>